<gene>
    <name evidence="9" type="ORF">ESB00_18175</name>
</gene>
<evidence type="ECO:0000259" key="7">
    <source>
        <dbReference type="Pfam" id="PF07005"/>
    </source>
</evidence>
<keyword evidence="3" id="KW-0547">Nucleotide-binding</keyword>
<keyword evidence="2" id="KW-0808">Transferase</keyword>
<keyword evidence="5" id="KW-0067">ATP-binding</keyword>
<evidence type="ECO:0000256" key="6">
    <source>
        <dbReference type="ARBA" id="ARBA00023277"/>
    </source>
</evidence>
<keyword evidence="10" id="KW-1185">Reference proteome</keyword>
<evidence type="ECO:0000256" key="4">
    <source>
        <dbReference type="ARBA" id="ARBA00022777"/>
    </source>
</evidence>
<protein>
    <submittedName>
        <fullName evidence="9">Four-carbon acid sugar kinase family protein</fullName>
    </submittedName>
</protein>
<feature type="domain" description="Four-carbon acid sugar kinase nucleotide binding" evidence="8">
    <location>
        <begin position="265"/>
        <end position="415"/>
    </location>
</feature>
<dbReference type="InterPro" id="IPR010737">
    <property type="entry name" value="4-carb_acid_sugar_kinase_N"/>
</dbReference>
<dbReference type="Pfam" id="PF17042">
    <property type="entry name" value="NBD_C"/>
    <property type="match status" value="1"/>
</dbReference>
<organism evidence="9 10">
    <name type="scientific">Oleiharenicola lentus</name>
    <dbReference type="NCBI Taxonomy" id="2508720"/>
    <lineage>
        <taxon>Bacteria</taxon>
        <taxon>Pseudomonadati</taxon>
        <taxon>Verrucomicrobiota</taxon>
        <taxon>Opitutia</taxon>
        <taxon>Opitutales</taxon>
        <taxon>Opitutaceae</taxon>
        <taxon>Oleiharenicola</taxon>
    </lineage>
</organism>
<evidence type="ECO:0000313" key="9">
    <source>
        <dbReference type="EMBL" id="RXK53617.1"/>
    </source>
</evidence>
<dbReference type="Gene3D" id="3.40.50.10840">
    <property type="entry name" value="Putative sugar-binding, N-terminal domain"/>
    <property type="match status" value="1"/>
</dbReference>
<dbReference type="OrthoDB" id="9778478at2"/>
<comment type="similarity">
    <text evidence="1">Belongs to the four-carbon acid sugar kinase family.</text>
</comment>
<reference evidence="9 10" key="1">
    <citation type="submission" date="2019-01" db="EMBL/GenBank/DDBJ databases">
        <title>Lacunisphaera sp. strain TWA-58.</title>
        <authorList>
            <person name="Chen W.-M."/>
        </authorList>
    </citation>
    <scope>NUCLEOTIDE SEQUENCE [LARGE SCALE GENOMIC DNA]</scope>
    <source>
        <strain evidence="9 10">TWA-58</strain>
    </source>
</reference>
<dbReference type="InterPro" id="IPR031475">
    <property type="entry name" value="NBD_C"/>
</dbReference>
<dbReference type="Proteomes" id="UP000290218">
    <property type="component" value="Unassembled WGS sequence"/>
</dbReference>
<keyword evidence="6" id="KW-0119">Carbohydrate metabolism</keyword>
<name>A0A4Q1C599_9BACT</name>
<evidence type="ECO:0000259" key="8">
    <source>
        <dbReference type="Pfam" id="PF17042"/>
    </source>
</evidence>
<dbReference type="GO" id="GO:0005524">
    <property type="term" value="F:ATP binding"/>
    <property type="evidence" value="ECO:0007669"/>
    <property type="project" value="UniProtKB-KW"/>
</dbReference>
<evidence type="ECO:0000256" key="3">
    <source>
        <dbReference type="ARBA" id="ARBA00022741"/>
    </source>
</evidence>
<accession>A0A4Q1C599</accession>
<dbReference type="GO" id="GO:0016301">
    <property type="term" value="F:kinase activity"/>
    <property type="evidence" value="ECO:0007669"/>
    <property type="project" value="UniProtKB-KW"/>
</dbReference>
<dbReference type="Pfam" id="PF07005">
    <property type="entry name" value="SBD_N"/>
    <property type="match status" value="1"/>
</dbReference>
<proteinExistence type="inferred from homology"/>
<dbReference type="AlphaFoldDB" id="A0A4Q1C599"/>
<dbReference type="SUPFAM" id="SSF142764">
    <property type="entry name" value="YgbK-like"/>
    <property type="match status" value="1"/>
</dbReference>
<dbReference type="EMBL" id="SDHX01000002">
    <property type="protein sequence ID" value="RXK53617.1"/>
    <property type="molecule type" value="Genomic_DNA"/>
</dbReference>
<feature type="domain" description="Four-carbon acid sugar kinase N-terminal" evidence="7">
    <location>
        <begin position="5"/>
        <end position="245"/>
    </location>
</feature>
<dbReference type="RefSeq" id="WP_129049476.1">
    <property type="nucleotide sequence ID" value="NZ_SDHX01000002.1"/>
</dbReference>
<dbReference type="InterPro" id="IPR037051">
    <property type="entry name" value="4-carb_acid_sugar_kinase_N_sf"/>
</dbReference>
<evidence type="ECO:0000256" key="5">
    <source>
        <dbReference type="ARBA" id="ARBA00022840"/>
    </source>
</evidence>
<sequence length="420" mass="42958">MLHLAYFADDFTGATDALETLAQSGRRTRLFLYPPTPAQCAGLEAVGVAGLTRSLAPDAMEAVLRPAFAALRTLNPRHVYYKVCSTFDSSPTVGSIGRAIEVGRAVFGGGVTPVVVAAPALGRYCAFGNLFARYGIGSDGPIYRLDRHPATSKHVVTPMTEADLRLHLAAQTTLRIGLVSLPSIEGDPERVHQAVLAQAGGGAEIVFIDALTNTHLDLIGGALGSLAPADRPLFSVGSSGLGTALAAYFATIPAKPAAVPPGPVLVLSGSCSPVTGGQVDHALAHGFTGVALDPATPDTPAIREQIVAALRTGRPVIAYTARGSSDRPPVGAAELGAALGRLAREAVAATGLRRVVFAGGDTSSYAARALGLQSIEWLAPLAPGAPWCRAHAPGSPIDGLALNFKGGQVGAPDYFTAALG</sequence>
<evidence type="ECO:0000313" key="10">
    <source>
        <dbReference type="Proteomes" id="UP000290218"/>
    </source>
</evidence>
<dbReference type="InterPro" id="IPR042213">
    <property type="entry name" value="NBD_C_sf"/>
</dbReference>
<dbReference type="Gene3D" id="3.40.980.20">
    <property type="entry name" value="Four-carbon acid sugar kinase, nucleotide binding domain"/>
    <property type="match status" value="1"/>
</dbReference>
<evidence type="ECO:0000256" key="1">
    <source>
        <dbReference type="ARBA" id="ARBA00005715"/>
    </source>
</evidence>
<evidence type="ECO:0000256" key="2">
    <source>
        <dbReference type="ARBA" id="ARBA00022679"/>
    </source>
</evidence>
<comment type="caution">
    <text evidence="9">The sequence shown here is derived from an EMBL/GenBank/DDBJ whole genome shotgun (WGS) entry which is preliminary data.</text>
</comment>
<keyword evidence="4 9" id="KW-0418">Kinase</keyword>